<dbReference type="UniPathway" id="UPA00394">
    <property type="reaction ID" value="UER00652"/>
</dbReference>
<keyword evidence="9" id="KW-1185">Reference proteome</keyword>
<dbReference type="Pfam" id="PF09349">
    <property type="entry name" value="OHCU_decarbox"/>
    <property type="match status" value="1"/>
</dbReference>
<keyword evidence="6 8" id="KW-0456">Lyase</keyword>
<dbReference type="SUPFAM" id="SSF158694">
    <property type="entry name" value="UraD-Like"/>
    <property type="match status" value="1"/>
</dbReference>
<dbReference type="Gene3D" id="1.10.3330.10">
    <property type="entry name" value="Oxo-4-hydroxy-4-carboxy-5-ureidoimidazoline decarboxylase"/>
    <property type="match status" value="1"/>
</dbReference>
<comment type="catalytic activity">
    <reaction evidence="1">
        <text>5-hydroxy-2-oxo-4-ureido-2,5-dihydro-1H-imidazole-5-carboxylate + H(+) = (S)-allantoin + CO2</text>
        <dbReference type="Rhea" id="RHEA:26301"/>
        <dbReference type="ChEBI" id="CHEBI:15378"/>
        <dbReference type="ChEBI" id="CHEBI:15678"/>
        <dbReference type="ChEBI" id="CHEBI:16526"/>
        <dbReference type="ChEBI" id="CHEBI:58639"/>
        <dbReference type="EC" id="4.1.1.97"/>
    </reaction>
</comment>
<dbReference type="GO" id="GO:0051997">
    <property type="term" value="F:2-oxo-4-hydroxy-4-carboxy-5-ureidoimidazoline decarboxylase activity"/>
    <property type="evidence" value="ECO:0007669"/>
    <property type="project" value="UniProtKB-EC"/>
</dbReference>
<evidence type="ECO:0000313" key="8">
    <source>
        <dbReference type="EMBL" id="TBN55314.1"/>
    </source>
</evidence>
<gene>
    <name evidence="8" type="primary">uraD</name>
    <name evidence="8" type="ORF">EYR15_01105</name>
</gene>
<accession>A0A4Q9GR88</accession>
<reference evidence="8 9" key="1">
    <citation type="submission" date="2019-02" db="EMBL/GenBank/DDBJ databases">
        <title>Hansschlegelia quercus sp. nov., a novel methylotrophic bacterium from buds of oak (Quercus robur L.).</title>
        <authorList>
            <person name="Agafonova N.V."/>
            <person name="Kaparullina E.N."/>
            <person name="Grouzdev D.S."/>
            <person name="Doronina N.V."/>
        </authorList>
    </citation>
    <scope>NUCLEOTIDE SEQUENCE [LARGE SCALE GENOMIC DNA]</scope>
    <source>
        <strain evidence="8 9">Dub</strain>
    </source>
</reference>
<feature type="domain" description="Oxo-4-hydroxy-4-carboxy-5-ureidoimidazoline decarboxylase" evidence="7">
    <location>
        <begin position="1"/>
        <end position="158"/>
    </location>
</feature>
<evidence type="ECO:0000313" key="9">
    <source>
        <dbReference type="Proteomes" id="UP000291613"/>
    </source>
</evidence>
<keyword evidence="5" id="KW-0210">Decarboxylase</keyword>
<comment type="caution">
    <text evidence="8">The sequence shown here is derived from an EMBL/GenBank/DDBJ whole genome shotgun (WGS) entry which is preliminary data.</text>
</comment>
<dbReference type="GO" id="GO:0019628">
    <property type="term" value="P:urate catabolic process"/>
    <property type="evidence" value="ECO:0007669"/>
    <property type="project" value="UniProtKB-UniPathway"/>
</dbReference>
<evidence type="ECO:0000259" key="7">
    <source>
        <dbReference type="Pfam" id="PF09349"/>
    </source>
</evidence>
<dbReference type="OrthoDB" id="9800909at2"/>
<evidence type="ECO:0000256" key="6">
    <source>
        <dbReference type="ARBA" id="ARBA00023239"/>
    </source>
</evidence>
<dbReference type="Proteomes" id="UP000291613">
    <property type="component" value="Unassembled WGS sequence"/>
</dbReference>
<dbReference type="AlphaFoldDB" id="A0A4Q9GR88"/>
<dbReference type="EC" id="4.1.1.97" evidence="3"/>
<dbReference type="EMBL" id="SIUB01000001">
    <property type="protein sequence ID" value="TBN55314.1"/>
    <property type="molecule type" value="Genomic_DNA"/>
</dbReference>
<dbReference type="GO" id="GO:0006144">
    <property type="term" value="P:purine nucleobase metabolic process"/>
    <property type="evidence" value="ECO:0007669"/>
    <property type="project" value="UniProtKB-KW"/>
</dbReference>
<dbReference type="PANTHER" id="PTHR43466">
    <property type="entry name" value="2-OXO-4-HYDROXY-4-CARBOXY-5-UREIDOIMIDAZOLINE DECARBOXYLASE-RELATED"/>
    <property type="match status" value="1"/>
</dbReference>
<evidence type="ECO:0000256" key="5">
    <source>
        <dbReference type="ARBA" id="ARBA00022793"/>
    </source>
</evidence>
<keyword evidence="4" id="KW-0659">Purine metabolism</keyword>
<dbReference type="InterPro" id="IPR017580">
    <property type="entry name" value="OHCU_decarboxylase-1"/>
</dbReference>
<evidence type="ECO:0000256" key="2">
    <source>
        <dbReference type="ARBA" id="ARBA00004754"/>
    </source>
</evidence>
<evidence type="ECO:0000256" key="1">
    <source>
        <dbReference type="ARBA" id="ARBA00001163"/>
    </source>
</evidence>
<dbReference type="InterPro" id="IPR018020">
    <property type="entry name" value="OHCU_decarboxylase"/>
</dbReference>
<proteinExistence type="predicted"/>
<organism evidence="8 9">
    <name type="scientific">Hansschlegelia quercus</name>
    <dbReference type="NCBI Taxonomy" id="2528245"/>
    <lineage>
        <taxon>Bacteria</taxon>
        <taxon>Pseudomonadati</taxon>
        <taxon>Pseudomonadota</taxon>
        <taxon>Alphaproteobacteria</taxon>
        <taxon>Hyphomicrobiales</taxon>
        <taxon>Methylopilaceae</taxon>
        <taxon>Hansschlegelia</taxon>
    </lineage>
</organism>
<evidence type="ECO:0000256" key="4">
    <source>
        <dbReference type="ARBA" id="ARBA00022631"/>
    </source>
</evidence>
<evidence type="ECO:0000256" key="3">
    <source>
        <dbReference type="ARBA" id="ARBA00012257"/>
    </source>
</evidence>
<dbReference type="InterPro" id="IPR036778">
    <property type="entry name" value="OHCU_decarboxylase_sf"/>
</dbReference>
<comment type="pathway">
    <text evidence="2">Purine metabolism; urate degradation; (S)-allantoin from urate: step 3/3.</text>
</comment>
<dbReference type="PANTHER" id="PTHR43466:SF1">
    <property type="entry name" value="2-OXO-4-HYDROXY-4-CARBOXY-5-UREIDOIMIDAZOLINE DECARBOXYLASE-RELATED"/>
    <property type="match status" value="1"/>
</dbReference>
<name>A0A4Q9GR88_9HYPH</name>
<sequence length="164" mass="17962">MSEADFVATYGGVYEHSPWVAEVVAAEGLSAADEEPSHLAPRMARVVDDSGRDAQLELLRLHPELVGRLKVGEALTEASKGEQASARLDQCTPEQLARFQALNEAYNARFGFPFIVAVTGMTREDVLAAFERRVGNAPEEEFATALAQVHRIARIRLDSLAARR</sequence>
<dbReference type="NCBIfam" id="TIGR03164">
    <property type="entry name" value="UHCUDC"/>
    <property type="match status" value="1"/>
</dbReference>
<protein>
    <recommendedName>
        <fullName evidence="3">2-oxo-4-hydroxy-4-carboxy-5-ureidoimidazoline decarboxylase</fullName>
        <ecNumber evidence="3">4.1.1.97</ecNumber>
    </recommendedName>
</protein>
<dbReference type="GO" id="GO:0000255">
    <property type="term" value="P:allantoin metabolic process"/>
    <property type="evidence" value="ECO:0007669"/>
    <property type="project" value="InterPro"/>
</dbReference>